<dbReference type="PANTHER" id="PTHR46558:SF15">
    <property type="entry name" value="HELIX-TURN-HELIX DOMAIN PROTEIN"/>
    <property type="match status" value="1"/>
</dbReference>
<evidence type="ECO:0000256" key="1">
    <source>
        <dbReference type="ARBA" id="ARBA00023125"/>
    </source>
</evidence>
<evidence type="ECO:0000256" key="2">
    <source>
        <dbReference type="SAM" id="Phobius"/>
    </source>
</evidence>
<dbReference type="AlphaFoldDB" id="A0A7X6DAQ3"/>
<name>A0A7X6DAQ3_9ENTE</name>
<dbReference type="GO" id="GO:0003677">
    <property type="term" value="F:DNA binding"/>
    <property type="evidence" value="ECO:0007669"/>
    <property type="project" value="UniProtKB-KW"/>
</dbReference>
<feature type="domain" description="HTH cro/C1-type" evidence="3">
    <location>
        <begin position="7"/>
        <end position="61"/>
    </location>
</feature>
<dbReference type="InterPro" id="IPR010982">
    <property type="entry name" value="Lambda_DNA-bd_dom_sf"/>
</dbReference>
<keyword evidence="2" id="KW-0472">Membrane</keyword>
<sequence>MIISNNIKKHREAQHFTQEELANRMHISRQSISKWERGDALPSIENLIALSELLDLSLDELILSKEDLPLPLNYGKLKSKRVFLYWMFFPMLLILSGLLSLKDLENAFIPILVGLWLGGMVQAIGMIDLRRMFTYFTVTKSGIEFFSPKIYCPSIIREILALFNKRSTRFILYSEISKMVIYFDNTGFEGHGTTVAYRPRQYFYNREFFELHLYLKNGEVICLNLDRAFFPDSNERMYFCPMFDYFESRGIQIIDNYNVLKSIKKEYSIIEEAYKLKEKQNN</sequence>
<evidence type="ECO:0000313" key="5">
    <source>
        <dbReference type="Proteomes" id="UP000521358"/>
    </source>
</evidence>
<protein>
    <submittedName>
        <fullName evidence="4">Helix-turn-helix transcriptional regulator</fullName>
    </submittedName>
</protein>
<dbReference type="RefSeq" id="WP_167807975.1">
    <property type="nucleotide sequence ID" value="NZ_JAAVMB010000016.1"/>
</dbReference>
<dbReference type="EMBL" id="JAAVMB010000016">
    <property type="protein sequence ID" value="NKC68900.1"/>
    <property type="molecule type" value="Genomic_DNA"/>
</dbReference>
<keyword evidence="2" id="KW-0812">Transmembrane</keyword>
<accession>A0A7X6DAQ3</accession>
<dbReference type="Pfam" id="PF01381">
    <property type="entry name" value="HTH_3"/>
    <property type="match status" value="1"/>
</dbReference>
<evidence type="ECO:0000313" key="4">
    <source>
        <dbReference type="EMBL" id="NKC68900.1"/>
    </source>
</evidence>
<dbReference type="SUPFAM" id="SSF47413">
    <property type="entry name" value="lambda repressor-like DNA-binding domains"/>
    <property type="match status" value="1"/>
</dbReference>
<dbReference type="PANTHER" id="PTHR46558">
    <property type="entry name" value="TRACRIPTIONAL REGULATORY PROTEIN-RELATED-RELATED"/>
    <property type="match status" value="1"/>
</dbReference>
<keyword evidence="1" id="KW-0238">DNA-binding</keyword>
<dbReference type="SMART" id="SM00530">
    <property type="entry name" value="HTH_XRE"/>
    <property type="match status" value="1"/>
</dbReference>
<keyword evidence="2" id="KW-1133">Transmembrane helix</keyword>
<gene>
    <name evidence="4" type="ORF">HED35_12450</name>
</gene>
<dbReference type="Gene3D" id="1.10.260.40">
    <property type="entry name" value="lambda repressor-like DNA-binding domains"/>
    <property type="match status" value="1"/>
</dbReference>
<dbReference type="Proteomes" id="UP000521358">
    <property type="component" value="Unassembled WGS sequence"/>
</dbReference>
<dbReference type="PROSITE" id="PS50943">
    <property type="entry name" value="HTH_CROC1"/>
    <property type="match status" value="1"/>
</dbReference>
<proteinExistence type="predicted"/>
<organism evidence="4 5">
    <name type="scientific">Vagococcus fluvialis</name>
    <dbReference type="NCBI Taxonomy" id="2738"/>
    <lineage>
        <taxon>Bacteria</taxon>
        <taxon>Bacillati</taxon>
        <taxon>Bacillota</taxon>
        <taxon>Bacilli</taxon>
        <taxon>Lactobacillales</taxon>
        <taxon>Enterococcaceae</taxon>
        <taxon>Vagococcus</taxon>
    </lineage>
</organism>
<feature type="transmembrane region" description="Helical" evidence="2">
    <location>
        <begin position="107"/>
        <end position="127"/>
    </location>
</feature>
<reference evidence="4 5" key="1">
    <citation type="submission" date="2020-03" db="EMBL/GenBank/DDBJ databases">
        <title>Bacterial samples isolated from urine from healthy bovine heifers (Gyr breed).</title>
        <authorList>
            <person name="Giannattasio-Ferraz S."/>
            <person name="Maskeri L."/>
            <person name="Penido A."/>
            <person name="Barbosa-Stancioli E.F."/>
            <person name="Putonti C."/>
        </authorList>
    </citation>
    <scope>NUCLEOTIDE SEQUENCE [LARGE SCALE GENOMIC DNA]</scope>
    <source>
        <strain evidence="4 5">UFMG-H7</strain>
    </source>
</reference>
<dbReference type="InterPro" id="IPR001387">
    <property type="entry name" value="Cro/C1-type_HTH"/>
</dbReference>
<feature type="transmembrane region" description="Helical" evidence="2">
    <location>
        <begin position="82"/>
        <end position="101"/>
    </location>
</feature>
<dbReference type="CDD" id="cd00093">
    <property type="entry name" value="HTH_XRE"/>
    <property type="match status" value="1"/>
</dbReference>
<comment type="caution">
    <text evidence="4">The sequence shown here is derived from an EMBL/GenBank/DDBJ whole genome shotgun (WGS) entry which is preliminary data.</text>
</comment>
<evidence type="ECO:0000259" key="3">
    <source>
        <dbReference type="PROSITE" id="PS50943"/>
    </source>
</evidence>